<dbReference type="NCBIfam" id="TIGR00581">
    <property type="entry name" value="moaC"/>
    <property type="match status" value="1"/>
</dbReference>
<dbReference type="SUPFAM" id="SSF55040">
    <property type="entry name" value="Molybdenum cofactor biosynthesis protein C, MoaC"/>
    <property type="match status" value="1"/>
</dbReference>
<reference evidence="9" key="1">
    <citation type="journal article" date="2019" name="Int. J. Syst. Evol. Microbiol.">
        <title>The Global Catalogue of Microorganisms (GCM) 10K type strain sequencing project: providing services to taxonomists for standard genome sequencing and annotation.</title>
        <authorList>
            <consortium name="The Broad Institute Genomics Platform"/>
            <consortium name="The Broad Institute Genome Sequencing Center for Infectious Disease"/>
            <person name="Wu L."/>
            <person name="Ma J."/>
        </authorList>
    </citation>
    <scope>NUCLEOTIDE SEQUENCE [LARGE SCALE GENOMIC DNA]</scope>
    <source>
        <strain evidence="9">JCM 3369</strain>
    </source>
</reference>
<dbReference type="PANTHER" id="PTHR22960:SF29">
    <property type="entry name" value="CYCLIC PYRANOPTERIN MONOPHOSPHATE SYNTHASE"/>
    <property type="match status" value="1"/>
</dbReference>
<evidence type="ECO:0000256" key="1">
    <source>
        <dbReference type="ARBA" id="ARBA00001637"/>
    </source>
</evidence>
<comment type="caution">
    <text evidence="8">The sequence shown here is derived from an EMBL/GenBank/DDBJ whole genome shotgun (WGS) entry which is preliminary data.</text>
</comment>
<dbReference type="Pfam" id="PF01967">
    <property type="entry name" value="MoaC"/>
    <property type="match status" value="1"/>
</dbReference>
<comment type="pathway">
    <text evidence="2 6">Cofactor biosynthesis; molybdopterin biosynthesis.</text>
</comment>
<comment type="subunit">
    <text evidence="6">Homohexamer; trimer of dimers.</text>
</comment>
<sequence length="165" mass="17014">MVGVSQPFTHLDAAGHARMVDVTAKTPTVREAVAAGEVRCSAAVMTALREGTVPKGDVLAVARVAGIAAAKKTPDLLPLAHVIGVHGVVVDLELAQDRVLITATVRTADRTGVEMEALTAVSVAALAVVDMVKGVDRAAEITRVRVVAKSGGRSGDWRRDAPPAP</sequence>
<dbReference type="Gene3D" id="3.30.70.640">
    <property type="entry name" value="Molybdopterin cofactor biosynthesis C (MoaC) domain"/>
    <property type="match status" value="1"/>
</dbReference>
<proteinExistence type="inferred from homology"/>
<evidence type="ECO:0000256" key="4">
    <source>
        <dbReference type="ARBA" id="ARBA00023150"/>
    </source>
</evidence>
<comment type="catalytic activity">
    <reaction evidence="1 6">
        <text>(8S)-3',8-cyclo-7,8-dihydroguanosine 5'-triphosphate = cyclic pyranopterin phosphate + diphosphate</text>
        <dbReference type="Rhea" id="RHEA:49580"/>
        <dbReference type="ChEBI" id="CHEBI:33019"/>
        <dbReference type="ChEBI" id="CHEBI:59648"/>
        <dbReference type="ChEBI" id="CHEBI:131766"/>
        <dbReference type="EC" id="4.6.1.17"/>
    </reaction>
</comment>
<dbReference type="Proteomes" id="UP001595955">
    <property type="component" value="Unassembled WGS sequence"/>
</dbReference>
<keyword evidence="4 6" id="KW-0501">Molybdenum cofactor biosynthesis</keyword>
<keyword evidence="9" id="KW-1185">Reference proteome</keyword>
<comment type="similarity">
    <text evidence="6">Belongs to the MoaC family.</text>
</comment>
<evidence type="ECO:0000256" key="2">
    <source>
        <dbReference type="ARBA" id="ARBA00005046"/>
    </source>
</evidence>
<dbReference type="RefSeq" id="WP_206515670.1">
    <property type="nucleotide sequence ID" value="NZ_CP033325.1"/>
</dbReference>
<evidence type="ECO:0000259" key="7">
    <source>
        <dbReference type="Pfam" id="PF01967"/>
    </source>
</evidence>
<protein>
    <recommendedName>
        <fullName evidence="3 6">Cyclic pyranopterin monophosphate synthase</fullName>
        <ecNumber evidence="3 6">4.6.1.17</ecNumber>
    </recommendedName>
    <alternativeName>
        <fullName evidence="6">Molybdenum cofactor biosynthesis protein C</fullName>
    </alternativeName>
</protein>
<evidence type="ECO:0000256" key="3">
    <source>
        <dbReference type="ARBA" id="ARBA00012575"/>
    </source>
</evidence>
<evidence type="ECO:0000256" key="5">
    <source>
        <dbReference type="ARBA" id="ARBA00023239"/>
    </source>
</evidence>
<feature type="domain" description="Molybdopterin cofactor biosynthesis C (MoaC)" evidence="7">
    <location>
        <begin position="19"/>
        <end position="152"/>
    </location>
</feature>
<dbReference type="EC" id="4.6.1.17" evidence="3 6"/>
<evidence type="ECO:0000313" key="9">
    <source>
        <dbReference type="Proteomes" id="UP001595955"/>
    </source>
</evidence>
<evidence type="ECO:0000256" key="6">
    <source>
        <dbReference type="HAMAP-Rule" id="MF_01224"/>
    </source>
</evidence>
<dbReference type="PANTHER" id="PTHR22960">
    <property type="entry name" value="MOLYBDOPTERIN COFACTOR SYNTHESIS PROTEIN A"/>
    <property type="match status" value="1"/>
</dbReference>
<accession>A0ABV9D766</accession>
<feature type="active site" evidence="6">
    <location>
        <position position="130"/>
    </location>
</feature>
<dbReference type="EMBL" id="JBHSGF010000003">
    <property type="protein sequence ID" value="MFC4554581.1"/>
    <property type="molecule type" value="Genomic_DNA"/>
</dbReference>
<feature type="binding site" evidence="6">
    <location>
        <begin position="115"/>
        <end position="116"/>
    </location>
    <ligand>
        <name>substrate</name>
    </ligand>
</feature>
<dbReference type="GO" id="GO:0061799">
    <property type="term" value="F:cyclic pyranopterin monophosphate synthase activity"/>
    <property type="evidence" value="ECO:0007669"/>
    <property type="project" value="UniProtKB-EC"/>
</dbReference>
<feature type="binding site" evidence="6">
    <location>
        <begin position="79"/>
        <end position="81"/>
    </location>
    <ligand>
        <name>substrate</name>
    </ligand>
</feature>
<dbReference type="NCBIfam" id="NF006870">
    <property type="entry name" value="PRK09364.1"/>
    <property type="match status" value="1"/>
</dbReference>
<dbReference type="InterPro" id="IPR002820">
    <property type="entry name" value="Mopterin_CF_biosynth-C_dom"/>
</dbReference>
<keyword evidence="5 6" id="KW-0456">Lyase</keyword>
<dbReference type="InterPro" id="IPR050105">
    <property type="entry name" value="MoCo_biosynth_MoaA/MoaC"/>
</dbReference>
<dbReference type="InterPro" id="IPR023045">
    <property type="entry name" value="MoaC"/>
</dbReference>
<dbReference type="InterPro" id="IPR036522">
    <property type="entry name" value="MoaC_sf"/>
</dbReference>
<gene>
    <name evidence="6 8" type="primary">moaC</name>
    <name evidence="8" type="ORF">ACFO3F_04915</name>
</gene>
<comment type="function">
    <text evidence="6">Catalyzes the conversion of (8S)-3',8-cyclo-7,8-dihydroguanosine 5'-triphosphate to cyclic pyranopterin monophosphate (cPMP).</text>
</comment>
<organism evidence="8 9">
    <name type="scientific">Georgenia faecalis</name>
    <dbReference type="NCBI Taxonomy" id="2483799"/>
    <lineage>
        <taxon>Bacteria</taxon>
        <taxon>Bacillati</taxon>
        <taxon>Actinomycetota</taxon>
        <taxon>Actinomycetes</taxon>
        <taxon>Micrococcales</taxon>
        <taxon>Bogoriellaceae</taxon>
        <taxon>Georgenia</taxon>
    </lineage>
</organism>
<dbReference type="HAMAP" id="MF_01224_B">
    <property type="entry name" value="MoaC_B"/>
    <property type="match status" value="1"/>
</dbReference>
<name>A0ABV9D766_9MICO</name>
<evidence type="ECO:0000313" key="8">
    <source>
        <dbReference type="EMBL" id="MFC4554581.1"/>
    </source>
</evidence>
<dbReference type="InterPro" id="IPR047594">
    <property type="entry name" value="MoaC_bact/euk"/>
</dbReference>